<evidence type="ECO:0000256" key="5">
    <source>
        <dbReference type="SAM" id="Phobius"/>
    </source>
</evidence>
<reference evidence="6" key="3">
    <citation type="submission" date="2025-09" db="UniProtKB">
        <authorList>
            <consortium name="Ensembl"/>
        </authorList>
    </citation>
    <scope>IDENTIFICATION</scope>
</reference>
<feature type="transmembrane region" description="Helical" evidence="5">
    <location>
        <begin position="194"/>
        <end position="217"/>
    </location>
</feature>
<evidence type="ECO:0000313" key="7">
    <source>
        <dbReference type="Proteomes" id="UP000694620"/>
    </source>
</evidence>
<evidence type="ECO:0000256" key="2">
    <source>
        <dbReference type="ARBA" id="ARBA00022692"/>
    </source>
</evidence>
<comment type="subcellular location">
    <subcellularLocation>
        <location evidence="1">Membrane</location>
        <topology evidence="1">Multi-pass membrane protein</topology>
    </subcellularLocation>
</comment>
<feature type="transmembrane region" description="Helical" evidence="5">
    <location>
        <begin position="34"/>
        <end position="54"/>
    </location>
</feature>
<keyword evidence="7" id="KW-1185">Reference proteome</keyword>
<feature type="transmembrane region" description="Helical" evidence="5">
    <location>
        <begin position="75"/>
        <end position="97"/>
    </location>
</feature>
<dbReference type="Proteomes" id="UP000694620">
    <property type="component" value="Chromosome 18"/>
</dbReference>
<protein>
    <submittedName>
        <fullName evidence="6">Transmembrane protein 116</fullName>
    </submittedName>
</protein>
<dbReference type="GO" id="GO:0007189">
    <property type="term" value="P:adenylate cyclase-activating G protein-coupled receptor signaling pathway"/>
    <property type="evidence" value="ECO:0007669"/>
    <property type="project" value="TreeGrafter"/>
</dbReference>
<dbReference type="GO" id="GO:0004930">
    <property type="term" value="F:G protein-coupled receptor activity"/>
    <property type="evidence" value="ECO:0007669"/>
    <property type="project" value="TreeGrafter"/>
</dbReference>
<keyword evidence="3 5" id="KW-1133">Transmembrane helix</keyword>
<reference evidence="6" key="2">
    <citation type="submission" date="2025-08" db="UniProtKB">
        <authorList>
            <consortium name="Ensembl"/>
        </authorList>
    </citation>
    <scope>IDENTIFICATION</scope>
</reference>
<dbReference type="AlphaFoldDB" id="A0A8C4XGZ2"/>
<keyword evidence="2 5" id="KW-0812">Transmembrane</keyword>
<feature type="transmembrane region" description="Helical" evidence="5">
    <location>
        <begin position="229"/>
        <end position="250"/>
    </location>
</feature>
<name>A0A8C4XGZ2_ERPCA</name>
<dbReference type="GO" id="GO:0005886">
    <property type="term" value="C:plasma membrane"/>
    <property type="evidence" value="ECO:0007669"/>
    <property type="project" value="TreeGrafter"/>
</dbReference>
<keyword evidence="4 5" id="KW-0472">Membrane</keyword>
<dbReference type="GeneTree" id="ENSGT00390000003209"/>
<dbReference type="SUPFAM" id="SSF81321">
    <property type="entry name" value="Family A G protein-coupled receptor-like"/>
    <property type="match status" value="1"/>
</dbReference>
<reference evidence="6" key="1">
    <citation type="submission" date="2021-06" db="EMBL/GenBank/DDBJ databases">
        <authorList>
            <consortium name="Wellcome Sanger Institute Data Sharing"/>
        </authorList>
    </citation>
    <scope>NUCLEOTIDE SEQUENCE [LARGE SCALE GENOMIC DNA]</scope>
</reference>
<feature type="transmembrane region" description="Helical" evidence="5">
    <location>
        <begin position="140"/>
        <end position="163"/>
    </location>
</feature>
<dbReference type="Ensembl" id="ENSECRT00000031964.1">
    <property type="protein sequence ID" value="ENSECRP00000031301.1"/>
    <property type="gene ID" value="ENSECRG00000021213.1"/>
</dbReference>
<evidence type="ECO:0000313" key="6">
    <source>
        <dbReference type="Ensembl" id="ENSECRP00000031301.1"/>
    </source>
</evidence>
<proteinExistence type="predicted"/>
<evidence type="ECO:0000256" key="3">
    <source>
        <dbReference type="ARBA" id="ARBA00022989"/>
    </source>
</evidence>
<dbReference type="PANTHER" id="PTHR23112">
    <property type="entry name" value="G PROTEIN-COUPLED RECEPTOR 157-RELATED"/>
    <property type="match status" value="1"/>
</dbReference>
<organism evidence="6 7">
    <name type="scientific">Erpetoichthys calabaricus</name>
    <name type="common">Rope fish</name>
    <name type="synonym">Calamoichthys calabaricus</name>
    <dbReference type="NCBI Taxonomy" id="27687"/>
    <lineage>
        <taxon>Eukaryota</taxon>
        <taxon>Metazoa</taxon>
        <taxon>Chordata</taxon>
        <taxon>Craniata</taxon>
        <taxon>Vertebrata</taxon>
        <taxon>Euteleostomi</taxon>
        <taxon>Actinopterygii</taxon>
        <taxon>Polypteriformes</taxon>
        <taxon>Polypteridae</taxon>
        <taxon>Erpetoichthys</taxon>
    </lineage>
</organism>
<evidence type="ECO:0000256" key="1">
    <source>
        <dbReference type="ARBA" id="ARBA00004141"/>
    </source>
</evidence>
<accession>A0A8C4XGZ2</accession>
<sequence length="303" mass="33783">MLGVSWLIGALLYQEQQSGKFNVACYNMQPAGEIFYIASFLYTVNYTGVLYQNLKEKCSRNTSGFSPKITDCANQWSKAAIILSSLIPVVLMTPVFAAGNAAECYQNFSEPYKCLLMHRSLLDPAADFGDVPSHTCPGLLYYRIAIFLLAFFATFIGILVMLVKARTLYKKTVHLSGYLGDQQWANINIIERRVILYPSVFLCCWGPAILLLVLKLIKPDGPEKVYAGLYVIQALTSASQGLLNCFVYGWTQHSLRFMKKAACRDVDTQTPLLRCQKKSYATLNFPKFGASSKPELPTHDGAC</sequence>
<dbReference type="Gene3D" id="1.20.1070.10">
    <property type="entry name" value="Rhodopsin 7-helix transmembrane proteins"/>
    <property type="match status" value="1"/>
</dbReference>
<evidence type="ECO:0000256" key="4">
    <source>
        <dbReference type="ARBA" id="ARBA00023136"/>
    </source>
</evidence>
<dbReference type="PANTHER" id="PTHR23112:SF0">
    <property type="entry name" value="TRANSMEMBRANE PROTEIN 116"/>
    <property type="match status" value="1"/>
</dbReference>
<gene>
    <name evidence="6" type="primary">TMEM116</name>
</gene>